<comment type="similarity">
    <text evidence="1">Belongs to the GSP E family.</text>
</comment>
<dbReference type="Proteomes" id="UP001492541">
    <property type="component" value="Chromosome"/>
</dbReference>
<protein>
    <submittedName>
        <fullName evidence="3">Type II/IV secretion system ATPase subunit</fullName>
    </submittedName>
</protein>
<keyword evidence="4" id="KW-1185">Reference proteome</keyword>
<dbReference type="SUPFAM" id="SSF52540">
    <property type="entry name" value="P-loop containing nucleoside triphosphate hydrolases"/>
    <property type="match status" value="1"/>
</dbReference>
<dbReference type="InterPro" id="IPR027417">
    <property type="entry name" value="P-loop_NTPase"/>
</dbReference>
<dbReference type="PANTHER" id="PTHR30486">
    <property type="entry name" value="TWITCHING MOTILITY PROTEIN PILT"/>
    <property type="match status" value="1"/>
</dbReference>
<accession>A0ABZ3H7U4</accession>
<dbReference type="Gene3D" id="3.30.450.380">
    <property type="match status" value="1"/>
</dbReference>
<organism evidence="3 4">
    <name type="scientific">Geoglobus acetivorans</name>
    <dbReference type="NCBI Taxonomy" id="565033"/>
    <lineage>
        <taxon>Archaea</taxon>
        <taxon>Methanobacteriati</taxon>
        <taxon>Methanobacteriota</taxon>
        <taxon>Archaeoglobi</taxon>
        <taxon>Archaeoglobales</taxon>
        <taxon>Archaeoglobaceae</taxon>
        <taxon>Geoglobus</taxon>
    </lineage>
</organism>
<feature type="domain" description="Bacterial type II secretion system protein E" evidence="2">
    <location>
        <begin position="189"/>
        <end position="387"/>
    </location>
</feature>
<dbReference type="Pfam" id="PF00437">
    <property type="entry name" value="T2SSE"/>
    <property type="match status" value="1"/>
</dbReference>
<dbReference type="GeneID" id="90448974"/>
<dbReference type="Gene3D" id="3.40.50.300">
    <property type="entry name" value="P-loop containing nucleotide triphosphate hydrolases"/>
    <property type="match status" value="1"/>
</dbReference>
<sequence>MFTLSTRYYPLLKKHLLEYVSEEEIIEDLGTEAQGVIREGYWIFRPFVAAEIILDRDTNKLKYNTMEPTLNPDEFQLLERIYFELTNILVLKDVVTDLFQKEKILLSAFNEVVDEFAVELDPVLRLKYLYYLYRDFIGFGQIDPLVNDPYIEDISCDGYNIPVYVYHKRYGNIPTNIIFGDVELDRTVQSLVQMSGKHISYGNPIIDATLPDGSRLQATYGTEITPRGSSFTIRKFTEEPLTPIDLIRFGTYTYEQMAYFWLAIENKLNILVVGETAAGKTTTLNAILMFLPPDVKVVSIEDTREIVLYHENWIAGVTREVTTGDENIISMYDLLKAAMRQRPEYIVVGEIRGIEAQTLFQAMSTGHAAYSTLHAGDVYQVIYRLESEPLNVPRSLIQFLDIVVVQTQWTKESVRRRRAKAIYEFLGIDPNEKELLINEFVRWSSYDDAYYLINPSKKLEKIAMIRGESYDEVQGELKRRAEFLKFLDKNNVRDYIKLTHMFHAYYLNPGQPFEMIYREVEAHDTDAGQTIQL</sequence>
<evidence type="ECO:0000313" key="3">
    <source>
        <dbReference type="EMBL" id="XAT64684.1"/>
    </source>
</evidence>
<proteinExistence type="inferred from homology"/>
<reference evidence="3 4" key="1">
    <citation type="submission" date="2021-11" db="EMBL/GenBank/DDBJ databases">
        <title>Whole genome of Geoglobus acetivorans.</title>
        <authorList>
            <person name="Liu D."/>
        </authorList>
    </citation>
    <scope>NUCLEOTIDE SEQUENCE [LARGE SCALE GENOMIC DNA]</scope>
    <source>
        <strain evidence="3 4">SBH6</strain>
    </source>
</reference>
<dbReference type="PANTHER" id="PTHR30486:SF6">
    <property type="entry name" value="TYPE IV PILUS RETRACTATION ATPASE PILT"/>
    <property type="match status" value="1"/>
</dbReference>
<evidence type="ECO:0000256" key="1">
    <source>
        <dbReference type="ARBA" id="ARBA00006611"/>
    </source>
</evidence>
<dbReference type="EMBL" id="CP087714">
    <property type="protein sequence ID" value="XAT64684.1"/>
    <property type="molecule type" value="Genomic_DNA"/>
</dbReference>
<dbReference type="RefSeq" id="WP_193807911.1">
    <property type="nucleotide sequence ID" value="NZ_CP087714.1"/>
</dbReference>
<dbReference type="CDD" id="cd01130">
    <property type="entry name" value="VirB11-like_ATPase"/>
    <property type="match status" value="1"/>
</dbReference>
<evidence type="ECO:0000313" key="4">
    <source>
        <dbReference type="Proteomes" id="UP001492541"/>
    </source>
</evidence>
<dbReference type="InterPro" id="IPR001482">
    <property type="entry name" value="T2SS/T4SS_dom"/>
</dbReference>
<evidence type="ECO:0000259" key="2">
    <source>
        <dbReference type="Pfam" id="PF00437"/>
    </source>
</evidence>
<dbReference type="InterPro" id="IPR050921">
    <property type="entry name" value="T4SS_GSP_E_ATPase"/>
</dbReference>
<gene>
    <name evidence="3" type="ORF">LPQ35_04775</name>
</gene>
<name>A0ABZ3H7U4_GEOAI</name>